<dbReference type="AlphaFoldDB" id="A0A811RYV3"/>
<evidence type="ECO:0000256" key="1">
    <source>
        <dbReference type="ARBA" id="ARBA00010838"/>
    </source>
</evidence>
<evidence type="ECO:0000256" key="4">
    <source>
        <dbReference type="ARBA" id="ARBA00023180"/>
    </source>
</evidence>
<dbReference type="PANTHER" id="PTHR10353">
    <property type="entry name" value="GLYCOSYL HYDROLASE"/>
    <property type="match status" value="1"/>
</dbReference>
<dbReference type="SUPFAM" id="SSF51445">
    <property type="entry name" value="(Trans)glycosidases"/>
    <property type="match status" value="1"/>
</dbReference>
<dbReference type="OrthoDB" id="65569at2759"/>
<evidence type="ECO:0000256" key="6">
    <source>
        <dbReference type="SAM" id="SignalP"/>
    </source>
</evidence>
<dbReference type="Proteomes" id="UP000604825">
    <property type="component" value="Unassembled WGS sequence"/>
</dbReference>
<comment type="similarity">
    <text evidence="1 5">Belongs to the glycosyl hydrolase 1 family.</text>
</comment>
<reference evidence="7" key="1">
    <citation type="submission" date="2020-10" db="EMBL/GenBank/DDBJ databases">
        <authorList>
            <person name="Han B."/>
            <person name="Lu T."/>
            <person name="Zhao Q."/>
            <person name="Huang X."/>
            <person name="Zhao Y."/>
        </authorList>
    </citation>
    <scope>NUCLEOTIDE SEQUENCE</scope>
</reference>
<evidence type="ECO:0000256" key="2">
    <source>
        <dbReference type="ARBA" id="ARBA00022729"/>
    </source>
</evidence>
<dbReference type="FunFam" id="3.20.20.80:FF:000069">
    <property type="entry name" value="Beta-glucosidase 1"/>
    <property type="match status" value="1"/>
</dbReference>
<organism evidence="7 8">
    <name type="scientific">Miscanthus lutarioriparius</name>
    <dbReference type="NCBI Taxonomy" id="422564"/>
    <lineage>
        <taxon>Eukaryota</taxon>
        <taxon>Viridiplantae</taxon>
        <taxon>Streptophyta</taxon>
        <taxon>Embryophyta</taxon>
        <taxon>Tracheophyta</taxon>
        <taxon>Spermatophyta</taxon>
        <taxon>Magnoliopsida</taxon>
        <taxon>Liliopsida</taxon>
        <taxon>Poales</taxon>
        <taxon>Poaceae</taxon>
        <taxon>PACMAD clade</taxon>
        <taxon>Panicoideae</taxon>
        <taxon>Andropogonodae</taxon>
        <taxon>Andropogoneae</taxon>
        <taxon>Saccharinae</taxon>
        <taxon>Miscanthus</taxon>
    </lineage>
</organism>
<gene>
    <name evidence="7" type="ORF">NCGR_LOCUS58122</name>
</gene>
<evidence type="ECO:0000313" key="7">
    <source>
        <dbReference type="EMBL" id="CAD6334024.1"/>
    </source>
</evidence>
<dbReference type="PANTHER" id="PTHR10353:SF29">
    <property type="entry name" value="BETA-GLUCOSIDASE 11"/>
    <property type="match status" value="1"/>
</dbReference>
<keyword evidence="8" id="KW-1185">Reference proteome</keyword>
<dbReference type="Pfam" id="PF00232">
    <property type="entry name" value="Glyco_hydro_1"/>
    <property type="match status" value="1"/>
</dbReference>
<dbReference type="InterPro" id="IPR033132">
    <property type="entry name" value="GH_1_N_CS"/>
</dbReference>
<feature type="signal peptide" evidence="6">
    <location>
        <begin position="1"/>
        <end position="33"/>
    </location>
</feature>
<feature type="chain" id="PRO_5032626909" evidence="6">
    <location>
        <begin position="34"/>
        <end position="530"/>
    </location>
</feature>
<dbReference type="GO" id="GO:0005975">
    <property type="term" value="P:carbohydrate metabolic process"/>
    <property type="evidence" value="ECO:0007669"/>
    <property type="project" value="InterPro"/>
</dbReference>
<accession>A0A811RYV3</accession>
<dbReference type="EMBL" id="CAJGYO010000017">
    <property type="protein sequence ID" value="CAD6334024.1"/>
    <property type="molecule type" value="Genomic_DNA"/>
</dbReference>
<dbReference type="GO" id="GO:0008422">
    <property type="term" value="F:beta-glucosidase activity"/>
    <property type="evidence" value="ECO:0007669"/>
    <property type="project" value="TreeGrafter"/>
</dbReference>
<proteinExistence type="inferred from homology"/>
<name>A0A811RYV3_9POAL</name>
<keyword evidence="3" id="KW-0378">Hydrolase</keyword>
<evidence type="ECO:0000256" key="5">
    <source>
        <dbReference type="RuleBase" id="RU003690"/>
    </source>
</evidence>
<comment type="caution">
    <text evidence="7">The sequence shown here is derived from an EMBL/GenBank/DDBJ whole genome shotgun (WGS) entry which is preliminary data.</text>
</comment>
<evidence type="ECO:0000313" key="8">
    <source>
        <dbReference type="Proteomes" id="UP000604825"/>
    </source>
</evidence>
<sequence>MGVPTPTRPCSCSCRHVLLLVSLQLLLLSPWQGETAARALNFTRQDFPRAFVFGAGTSAYQYEGATDEDGRSPSIWDTFTHAGRMPDKSTGDLGADGYHKYMGDVQLMSDTGLEAYRFSISWSRLLPRGRGPINPKGLQYYNNLINELVKRGIEIHVTLYHLDFPQILEDEYHGWLSPRVVEDFKAYADVCFLEFGDRVRHWTTMDEPNVISIAAYDSGAFPPCRCSAPFGINCTAGNSSVEPYIVGYHSILAHAAAVRLYREKYQATQKGVVGMNVYSYWNYPFSSSPADVEATQRSFDFMIGWIVNPLVYGDYPEVMKRIIGSRLPKFTKEQSEMIRGTADFLGINHYTSVYVSDRSNTADTTGPRDYNADLAATFRFSRDDPATGQFIPINMPSDPQGLQFMLEHLTQTYNNIPVYVQENGFGAFFNDSIHDHERAEYLSDYIGSALAALRNGANVKGYFVWSFLDVFELLAGYISRFGLYHVDFQDPELPRVPKLSAQWYGKFLRGEIGTNIENVISTDARSHAEQ</sequence>
<dbReference type="InterPro" id="IPR001360">
    <property type="entry name" value="Glyco_hydro_1"/>
</dbReference>
<evidence type="ECO:0000256" key="3">
    <source>
        <dbReference type="ARBA" id="ARBA00022801"/>
    </source>
</evidence>
<dbReference type="Gene3D" id="3.20.20.80">
    <property type="entry name" value="Glycosidases"/>
    <property type="match status" value="1"/>
</dbReference>
<dbReference type="PRINTS" id="PR00131">
    <property type="entry name" value="GLHYDRLASE1"/>
</dbReference>
<dbReference type="PROSITE" id="PS00653">
    <property type="entry name" value="GLYCOSYL_HYDROL_F1_2"/>
    <property type="match status" value="1"/>
</dbReference>
<keyword evidence="4" id="KW-0325">Glycoprotein</keyword>
<dbReference type="InterPro" id="IPR017853">
    <property type="entry name" value="GH"/>
</dbReference>
<keyword evidence="2 6" id="KW-0732">Signal</keyword>
<protein>
    <submittedName>
        <fullName evidence="7">Uncharacterized protein</fullName>
    </submittedName>
</protein>